<evidence type="ECO:0000256" key="1">
    <source>
        <dbReference type="ARBA" id="ARBA00001947"/>
    </source>
</evidence>
<reference evidence="17 18" key="1">
    <citation type="submission" date="2013-05" db="EMBL/GenBank/DDBJ databases">
        <title>Draft genome of the parasitic nematode Anyclostoma ceylanicum.</title>
        <authorList>
            <person name="Mitreva M."/>
        </authorList>
    </citation>
    <scope>NUCLEOTIDE SEQUENCE [LARGE SCALE GENOMIC DNA]</scope>
</reference>
<evidence type="ECO:0000256" key="14">
    <source>
        <dbReference type="ARBA" id="ARBA00023049"/>
    </source>
</evidence>
<dbReference type="GO" id="GO:0005743">
    <property type="term" value="C:mitochondrial inner membrane"/>
    <property type="evidence" value="ECO:0007669"/>
    <property type="project" value="TreeGrafter"/>
</dbReference>
<keyword evidence="12" id="KW-0809">Transit peptide</keyword>
<keyword evidence="10" id="KW-0862">Zinc</keyword>
<dbReference type="Gene3D" id="3.40.50.300">
    <property type="entry name" value="P-loop containing nucleotide triphosphate hydrolases"/>
    <property type="match status" value="1"/>
</dbReference>
<evidence type="ECO:0000256" key="7">
    <source>
        <dbReference type="ARBA" id="ARBA00022723"/>
    </source>
</evidence>
<dbReference type="PANTHER" id="PTHR23076">
    <property type="entry name" value="METALLOPROTEASE M41 FTSH"/>
    <property type="match status" value="1"/>
</dbReference>
<dbReference type="InterPro" id="IPR041569">
    <property type="entry name" value="AAA_lid_3"/>
</dbReference>
<dbReference type="GO" id="GO:0016887">
    <property type="term" value="F:ATP hydrolysis activity"/>
    <property type="evidence" value="ECO:0007669"/>
    <property type="project" value="InterPro"/>
</dbReference>
<dbReference type="InterPro" id="IPR003959">
    <property type="entry name" value="ATPase_AAA_core"/>
</dbReference>
<evidence type="ECO:0000256" key="3">
    <source>
        <dbReference type="ARBA" id="ARBA00010044"/>
    </source>
</evidence>
<evidence type="ECO:0000256" key="4">
    <source>
        <dbReference type="ARBA" id="ARBA00010550"/>
    </source>
</evidence>
<dbReference type="InterPro" id="IPR000642">
    <property type="entry name" value="Peptidase_M41"/>
</dbReference>
<dbReference type="SMART" id="SM00382">
    <property type="entry name" value="AAA"/>
    <property type="match status" value="1"/>
</dbReference>
<evidence type="ECO:0000313" key="18">
    <source>
        <dbReference type="Proteomes" id="UP000054495"/>
    </source>
</evidence>
<protein>
    <submittedName>
        <fullName evidence="17">ATP-dependent metallopeptidase HflB</fullName>
    </submittedName>
</protein>
<name>A0A0D6MCV7_9BILA</name>
<dbReference type="Pfam" id="PF17862">
    <property type="entry name" value="AAA_lid_3"/>
    <property type="match status" value="1"/>
</dbReference>
<comment type="similarity">
    <text evidence="3">In the C-terminal section; belongs to the peptidase M41 family.</text>
</comment>
<keyword evidence="13" id="KW-1133">Transmembrane helix</keyword>
<evidence type="ECO:0000256" key="2">
    <source>
        <dbReference type="ARBA" id="ARBA00004141"/>
    </source>
</evidence>
<dbReference type="MEROPS" id="M41.A11"/>
<feature type="domain" description="AAA+ ATPase" evidence="16">
    <location>
        <begin position="33"/>
        <end position="169"/>
    </location>
</feature>
<keyword evidence="8" id="KW-0547">Nucleotide-binding</keyword>
<dbReference type="GO" id="GO:0005524">
    <property type="term" value="F:ATP binding"/>
    <property type="evidence" value="ECO:0007669"/>
    <property type="project" value="UniProtKB-KW"/>
</dbReference>
<dbReference type="GO" id="GO:0004176">
    <property type="term" value="F:ATP-dependent peptidase activity"/>
    <property type="evidence" value="ECO:0007669"/>
    <property type="project" value="InterPro"/>
</dbReference>
<comment type="cofactor">
    <cofactor evidence="1">
        <name>Zn(2+)</name>
        <dbReference type="ChEBI" id="CHEBI:29105"/>
    </cofactor>
</comment>
<dbReference type="SUPFAM" id="SSF52540">
    <property type="entry name" value="P-loop containing nucleoside triphosphate hydrolases"/>
    <property type="match status" value="1"/>
</dbReference>
<proteinExistence type="inferred from homology"/>
<dbReference type="PANTHER" id="PTHR23076:SF97">
    <property type="entry name" value="ATP-DEPENDENT ZINC METALLOPROTEASE YME1L1"/>
    <property type="match status" value="1"/>
</dbReference>
<evidence type="ECO:0000256" key="8">
    <source>
        <dbReference type="ARBA" id="ARBA00022741"/>
    </source>
</evidence>
<keyword evidence="15" id="KW-0472">Membrane</keyword>
<evidence type="ECO:0000256" key="9">
    <source>
        <dbReference type="ARBA" id="ARBA00022801"/>
    </source>
</evidence>
<sequence length="291" mass="31733">MSEGLMDEAKQEVEEIVSYLRDPEKYSRLGGRLPKGVLLVGPPGTGKTLLARAIAGEAQVPFFHTSGSEFDEVLVGQGARRVRDLFDKAKARAPCIIFIDEIDSVGSKRVSNSIHPYANQTINQLLSEMDGFNRNEGVIVIAATNRVDDLDKGSTGFTGADIENMVNQAALKAATECAAEVTMQHLDEARDRVLMGPARTGGRIPDEEANRNTAYHEAGHTLVSLYTKHATPLHKVGLRDFTAEDSSSTSLVKISDLSPQTAEAIDKEINQVLQDSYQRAKDILTKHKVIC</sequence>
<comment type="similarity">
    <text evidence="4">In the N-terminal section; belongs to the AAA ATPase family.</text>
</comment>
<evidence type="ECO:0000256" key="10">
    <source>
        <dbReference type="ARBA" id="ARBA00022833"/>
    </source>
</evidence>
<evidence type="ECO:0000256" key="6">
    <source>
        <dbReference type="ARBA" id="ARBA00022692"/>
    </source>
</evidence>
<evidence type="ECO:0000256" key="15">
    <source>
        <dbReference type="ARBA" id="ARBA00023136"/>
    </source>
</evidence>
<keyword evidence="18" id="KW-1185">Reference proteome</keyword>
<dbReference type="Pfam" id="PF00004">
    <property type="entry name" value="AAA"/>
    <property type="match status" value="1"/>
</dbReference>
<dbReference type="Gene3D" id="1.20.58.760">
    <property type="entry name" value="Peptidase M41"/>
    <property type="match status" value="2"/>
</dbReference>
<keyword evidence="7" id="KW-0479">Metal-binding</keyword>
<keyword evidence="6" id="KW-0812">Transmembrane</keyword>
<dbReference type="EMBL" id="KE124791">
    <property type="protein sequence ID" value="EPB79582.1"/>
    <property type="molecule type" value="Genomic_DNA"/>
</dbReference>
<dbReference type="InterPro" id="IPR037219">
    <property type="entry name" value="Peptidase_M41-like"/>
</dbReference>
<dbReference type="FunFam" id="3.40.50.300:FF:000277">
    <property type="entry name" value="ATP-dependent zinc metalloprotease FtsH"/>
    <property type="match status" value="1"/>
</dbReference>
<evidence type="ECO:0000256" key="12">
    <source>
        <dbReference type="ARBA" id="ARBA00022946"/>
    </source>
</evidence>
<evidence type="ECO:0000256" key="13">
    <source>
        <dbReference type="ARBA" id="ARBA00022989"/>
    </source>
</evidence>
<dbReference type="Proteomes" id="UP000054495">
    <property type="component" value="Unassembled WGS sequence"/>
</dbReference>
<dbReference type="GO" id="GO:0046872">
    <property type="term" value="F:metal ion binding"/>
    <property type="evidence" value="ECO:0007669"/>
    <property type="project" value="UniProtKB-KW"/>
</dbReference>
<dbReference type="InterPro" id="IPR027417">
    <property type="entry name" value="P-loop_NTPase"/>
</dbReference>
<evidence type="ECO:0000259" key="16">
    <source>
        <dbReference type="SMART" id="SM00382"/>
    </source>
</evidence>
<gene>
    <name evidence="17" type="ORF">ANCCEY_01278</name>
</gene>
<evidence type="ECO:0000313" key="17">
    <source>
        <dbReference type="EMBL" id="EPB79582.1"/>
    </source>
</evidence>
<dbReference type="SUPFAM" id="SSF140990">
    <property type="entry name" value="FtsH protease domain-like"/>
    <property type="match status" value="1"/>
</dbReference>
<dbReference type="AlphaFoldDB" id="A0A0D6MCV7"/>
<dbReference type="GO" id="GO:0007005">
    <property type="term" value="P:mitochondrion organization"/>
    <property type="evidence" value="ECO:0007669"/>
    <property type="project" value="TreeGrafter"/>
</dbReference>
<dbReference type="Pfam" id="PF01434">
    <property type="entry name" value="Peptidase_M41"/>
    <property type="match status" value="1"/>
</dbReference>
<keyword evidence="9" id="KW-0378">Hydrolase</keyword>
<comment type="subcellular location">
    <subcellularLocation>
        <location evidence="2">Membrane</location>
        <topology evidence="2">Multi-pass membrane protein</topology>
    </subcellularLocation>
</comment>
<organism evidence="17 18">
    <name type="scientific">Ancylostoma ceylanicum</name>
    <dbReference type="NCBI Taxonomy" id="53326"/>
    <lineage>
        <taxon>Eukaryota</taxon>
        <taxon>Metazoa</taxon>
        <taxon>Ecdysozoa</taxon>
        <taxon>Nematoda</taxon>
        <taxon>Chromadorea</taxon>
        <taxon>Rhabditida</taxon>
        <taxon>Rhabditina</taxon>
        <taxon>Rhabditomorpha</taxon>
        <taxon>Strongyloidea</taxon>
        <taxon>Ancylostomatidae</taxon>
        <taxon>Ancylostomatinae</taxon>
        <taxon>Ancylostoma</taxon>
    </lineage>
</organism>
<dbReference type="GO" id="GO:0006515">
    <property type="term" value="P:protein quality control for misfolded or incompletely synthesized proteins"/>
    <property type="evidence" value="ECO:0007669"/>
    <property type="project" value="TreeGrafter"/>
</dbReference>
<evidence type="ECO:0000256" key="11">
    <source>
        <dbReference type="ARBA" id="ARBA00022840"/>
    </source>
</evidence>
<dbReference type="GO" id="GO:0004222">
    <property type="term" value="F:metalloendopeptidase activity"/>
    <property type="evidence" value="ECO:0007669"/>
    <property type="project" value="InterPro"/>
</dbReference>
<evidence type="ECO:0000256" key="5">
    <source>
        <dbReference type="ARBA" id="ARBA00022670"/>
    </source>
</evidence>
<accession>A0A0D6MCV7</accession>
<keyword evidence="11" id="KW-0067">ATP-binding</keyword>
<keyword evidence="14" id="KW-0482">Metalloprotease</keyword>
<dbReference type="InterPro" id="IPR003593">
    <property type="entry name" value="AAA+_ATPase"/>
</dbReference>
<keyword evidence="5" id="KW-0645">Protease</keyword>